<name>A0A8J6N497_9BACT</name>
<proteinExistence type="predicted"/>
<accession>A0A8J6N497</accession>
<organism evidence="1 2">
    <name type="scientific">Candidatus Desulfaltia bathyphila</name>
    <dbReference type="NCBI Taxonomy" id="2841697"/>
    <lineage>
        <taxon>Bacteria</taxon>
        <taxon>Pseudomonadati</taxon>
        <taxon>Thermodesulfobacteriota</taxon>
        <taxon>Desulfobacteria</taxon>
        <taxon>Desulfobacterales</taxon>
        <taxon>Desulfobacterales incertae sedis</taxon>
        <taxon>Candidatus Desulfaltia</taxon>
    </lineage>
</organism>
<reference evidence="1 2" key="1">
    <citation type="submission" date="2020-08" db="EMBL/GenBank/DDBJ databases">
        <title>Bridging the membrane lipid divide: bacteria of the FCB group superphylum have the potential to synthesize archaeal ether lipids.</title>
        <authorList>
            <person name="Villanueva L."/>
            <person name="Von Meijenfeldt F.A.B."/>
            <person name="Westbye A.B."/>
            <person name="Yadav S."/>
            <person name="Hopmans E.C."/>
            <person name="Dutilh B.E."/>
            <person name="Sinninghe Damste J.S."/>
        </authorList>
    </citation>
    <scope>NUCLEOTIDE SEQUENCE [LARGE SCALE GENOMIC DNA]</scope>
    <source>
        <strain evidence="1">NIOZ-UU82</strain>
    </source>
</reference>
<dbReference type="EMBL" id="JACNLL010000028">
    <property type="protein sequence ID" value="MBC8198968.1"/>
    <property type="molecule type" value="Genomic_DNA"/>
</dbReference>
<evidence type="ECO:0000313" key="2">
    <source>
        <dbReference type="Proteomes" id="UP000603545"/>
    </source>
</evidence>
<dbReference type="AlphaFoldDB" id="A0A8J6N497"/>
<dbReference type="Proteomes" id="UP000603545">
    <property type="component" value="Unassembled WGS sequence"/>
</dbReference>
<gene>
    <name evidence="1" type="ORF">H8E80_02820</name>
</gene>
<sequence>MKTPHFKLTPPSTHPDPKFLFPLTAILSSMNFENKQIMYENDLDIYIHELQELKIQFTKKRKQWGKDISSKTIK</sequence>
<evidence type="ECO:0000313" key="1">
    <source>
        <dbReference type="EMBL" id="MBC8198968.1"/>
    </source>
</evidence>
<protein>
    <submittedName>
        <fullName evidence="1">Uncharacterized protein</fullName>
    </submittedName>
</protein>
<comment type="caution">
    <text evidence="1">The sequence shown here is derived from an EMBL/GenBank/DDBJ whole genome shotgun (WGS) entry which is preliminary data.</text>
</comment>